<name>A0A1I4Q6N9_9BACI</name>
<dbReference type="RefSeq" id="WP_090928440.1">
    <property type="nucleotide sequence ID" value="NZ_FOTY01000037.1"/>
</dbReference>
<dbReference type="Pfam" id="PF13262">
    <property type="entry name" value="DUF4054"/>
    <property type="match status" value="1"/>
</dbReference>
<accession>A0A1I4Q6N9</accession>
<dbReference type="Proteomes" id="UP000199668">
    <property type="component" value="Unassembled WGS sequence"/>
</dbReference>
<evidence type="ECO:0008006" key="3">
    <source>
        <dbReference type="Google" id="ProtNLM"/>
    </source>
</evidence>
<dbReference type="STRING" id="266892.SAMN04488054_13730"/>
<protein>
    <recommendedName>
        <fullName evidence="3">Phage gp6-like head-tail connector protein</fullName>
    </recommendedName>
</protein>
<evidence type="ECO:0000313" key="1">
    <source>
        <dbReference type="EMBL" id="SFM35717.1"/>
    </source>
</evidence>
<organism evidence="1 2">
    <name type="scientific">Salibacterium qingdaonense</name>
    <dbReference type="NCBI Taxonomy" id="266892"/>
    <lineage>
        <taxon>Bacteria</taxon>
        <taxon>Bacillati</taxon>
        <taxon>Bacillota</taxon>
        <taxon>Bacilli</taxon>
        <taxon>Bacillales</taxon>
        <taxon>Bacillaceae</taxon>
    </lineage>
</organism>
<proteinExistence type="predicted"/>
<reference evidence="1 2" key="1">
    <citation type="submission" date="2016-10" db="EMBL/GenBank/DDBJ databases">
        <authorList>
            <person name="de Groot N.N."/>
        </authorList>
    </citation>
    <scope>NUCLEOTIDE SEQUENCE [LARGE SCALE GENOMIC DNA]</scope>
    <source>
        <strain evidence="1 2">CGMCC 1.6134</strain>
    </source>
</reference>
<dbReference type="EMBL" id="FOTY01000037">
    <property type="protein sequence ID" value="SFM35717.1"/>
    <property type="molecule type" value="Genomic_DNA"/>
</dbReference>
<evidence type="ECO:0000313" key="2">
    <source>
        <dbReference type="Proteomes" id="UP000199668"/>
    </source>
</evidence>
<dbReference type="AlphaFoldDB" id="A0A1I4Q6N9"/>
<sequence length="110" mass="12477">MADTDASKVKAIANHLKGLNDSDIQMYIDDAKEELERYSIKDEHKERLQRYLAAHYASLNQRRADSHSISGRISVSYSSSDNGSGLDSTEYGQEYKRLLRRATGLRLIVL</sequence>
<gene>
    <name evidence="1" type="ORF">SAMN04488054_13730</name>
</gene>
<dbReference type="OrthoDB" id="2969819at2"/>
<keyword evidence="2" id="KW-1185">Reference proteome</keyword>
<dbReference type="InterPro" id="IPR025127">
    <property type="entry name" value="DUF4054"/>
</dbReference>